<gene>
    <name evidence="2" type="ORF">ACEUDJ_07715</name>
</gene>
<dbReference type="GeneID" id="97219976"/>
<proteinExistence type="predicted"/>
<feature type="domain" description="Gfo/Idh/MocA-like oxidoreductase N-terminal" evidence="1">
    <location>
        <begin position="2"/>
        <end position="108"/>
    </location>
</feature>
<reference evidence="2 3" key="1">
    <citation type="submission" date="2024-09" db="EMBL/GenBank/DDBJ databases">
        <title>Aeromonas strains Genome sequencing and assembly.</title>
        <authorList>
            <person name="Hu X."/>
            <person name="Tang B."/>
        </authorList>
    </citation>
    <scope>NUCLEOTIDE SEQUENCE [LARGE SCALE GENOMIC DNA]</scope>
    <source>
        <strain evidence="2 3">NB23SCDHY001</strain>
    </source>
</reference>
<comment type="caution">
    <text evidence="2">The sequence shown here is derived from an EMBL/GenBank/DDBJ whole genome shotgun (WGS) entry which is preliminary data.</text>
</comment>
<dbReference type="RefSeq" id="WP_111874078.1">
    <property type="nucleotide sequence ID" value="NZ_JBGXAX010000003.1"/>
</dbReference>
<dbReference type="InterPro" id="IPR000683">
    <property type="entry name" value="Gfo/Idh/MocA-like_OxRdtase_N"/>
</dbReference>
<evidence type="ECO:0000259" key="1">
    <source>
        <dbReference type="Pfam" id="PF01408"/>
    </source>
</evidence>
<dbReference type="Proteomes" id="UP001630969">
    <property type="component" value="Unassembled WGS sequence"/>
</dbReference>
<dbReference type="Pfam" id="PF01408">
    <property type="entry name" value="GFO_IDH_MocA"/>
    <property type="match status" value="1"/>
</dbReference>
<dbReference type="InterPro" id="IPR036291">
    <property type="entry name" value="NAD(P)-bd_dom_sf"/>
</dbReference>
<accession>A0ABW9GNM5</accession>
<dbReference type="EMBL" id="JBGXBU010000002">
    <property type="protein sequence ID" value="MFM4892751.1"/>
    <property type="molecule type" value="Genomic_DNA"/>
</dbReference>
<protein>
    <submittedName>
        <fullName evidence="2">Gfo/Idh/MocA family oxidoreductase</fullName>
    </submittedName>
</protein>
<sequence>MQIGFVGLGAVVETAYLPALRRLALSGLELWGYDRDPARQLAGVHALPSLDALLARPLDLLFITTPSLDHLVTLSAALASAIPLLVVEKPVVARLDQLEQLEALLAEPACAGRVLALDHWMARTGIQQLLSGQLGANWLPEDSAQGNPPDLSGARLLRLEGYLQEPSGQDEQGRPIALNFATGEADCRTLRHPDGVILDIGTHVLTQIRELVAALGCDESLQLLAGEVTDRLGAAIVHGDLHVAEGRARLRGSVGGIPLQIRLDKYAGPGGGQKGVTAFLADGGQISLDRCGNGERLTLTQGSYHQGWRQEGALYEHCLAGLLLGEGIDREARIALTRRRLAEVRALLALHQQLRGPH</sequence>
<dbReference type="SUPFAM" id="SSF51735">
    <property type="entry name" value="NAD(P)-binding Rossmann-fold domains"/>
    <property type="match status" value="1"/>
</dbReference>
<organism evidence="2 3">
    <name type="scientific">Aeromonas bivalvium</name>
    <dbReference type="NCBI Taxonomy" id="440079"/>
    <lineage>
        <taxon>Bacteria</taxon>
        <taxon>Pseudomonadati</taxon>
        <taxon>Pseudomonadota</taxon>
        <taxon>Gammaproteobacteria</taxon>
        <taxon>Aeromonadales</taxon>
        <taxon>Aeromonadaceae</taxon>
        <taxon>Aeromonas</taxon>
    </lineage>
</organism>
<evidence type="ECO:0000313" key="2">
    <source>
        <dbReference type="EMBL" id="MFM4892751.1"/>
    </source>
</evidence>
<evidence type="ECO:0000313" key="3">
    <source>
        <dbReference type="Proteomes" id="UP001630969"/>
    </source>
</evidence>
<name>A0ABW9GNM5_9GAMM</name>
<keyword evidence="3" id="KW-1185">Reference proteome</keyword>
<dbReference type="Gene3D" id="3.40.50.720">
    <property type="entry name" value="NAD(P)-binding Rossmann-like Domain"/>
    <property type="match status" value="1"/>
</dbReference>